<protein>
    <submittedName>
        <fullName evidence="1">Uncharacterized protein</fullName>
    </submittedName>
</protein>
<evidence type="ECO:0000313" key="2">
    <source>
        <dbReference type="Proteomes" id="UP001489902"/>
    </source>
</evidence>
<reference evidence="1 2" key="1">
    <citation type="submission" date="2024-04" db="EMBL/GenBank/DDBJ databases">
        <title>Complete genome sequence of Fusarium acuminatum.</title>
        <authorList>
            <person name="Lan B."/>
        </authorList>
    </citation>
    <scope>NUCLEOTIDE SEQUENCE [LARGE SCALE GENOMIC DNA]</scope>
    <source>
        <strain evidence="1">1A</strain>
    </source>
</reference>
<dbReference type="EMBL" id="CP151260">
    <property type="protein sequence ID" value="WZH39111.1"/>
    <property type="molecule type" value="Genomic_DNA"/>
</dbReference>
<gene>
    <name evidence="1" type="ORF">QYS62_000019</name>
</gene>
<accession>A0ABZ2WFB9</accession>
<proteinExistence type="predicted"/>
<dbReference type="Proteomes" id="UP001489902">
    <property type="component" value="Chromosome 1"/>
</dbReference>
<name>A0ABZ2WFB9_9HYPO</name>
<evidence type="ECO:0000313" key="1">
    <source>
        <dbReference type="EMBL" id="WZH39111.1"/>
    </source>
</evidence>
<organism evidence="1 2">
    <name type="scientific">Fusarium acuminatum</name>
    <dbReference type="NCBI Taxonomy" id="5515"/>
    <lineage>
        <taxon>Eukaryota</taxon>
        <taxon>Fungi</taxon>
        <taxon>Dikarya</taxon>
        <taxon>Ascomycota</taxon>
        <taxon>Pezizomycotina</taxon>
        <taxon>Sordariomycetes</taxon>
        <taxon>Hypocreomycetidae</taxon>
        <taxon>Hypocreales</taxon>
        <taxon>Nectriaceae</taxon>
        <taxon>Fusarium</taxon>
        <taxon>Fusarium tricinctum species complex</taxon>
    </lineage>
</organism>
<keyword evidence="2" id="KW-1185">Reference proteome</keyword>
<sequence>MNPKGPFRLMTVNTAPERAKRVIGAMVENLKESYTIDYVVNSETSMWTPEQSREIEAIARTVVPDIKFHAIPYGLQVAKGPDAIVEYLTDQVPTLLES</sequence>